<protein>
    <submittedName>
        <fullName evidence="5">DNA cytosine methyltransferase</fullName>
    </submittedName>
</protein>
<proteinExistence type="predicted"/>
<dbReference type="GO" id="GO:0008168">
    <property type="term" value="F:methyltransferase activity"/>
    <property type="evidence" value="ECO:0007669"/>
    <property type="project" value="UniProtKB-KW"/>
</dbReference>
<name>A0ABX8AWV8_9HYPH</name>
<dbReference type="Proteomes" id="UP000680706">
    <property type="component" value="Plasmid pAb134-03"/>
</dbReference>
<dbReference type="EMBL" id="CP074129">
    <property type="protein sequence ID" value="QUS59053.1"/>
    <property type="molecule type" value="Genomic_DNA"/>
</dbReference>
<dbReference type="Gene3D" id="3.90.120.10">
    <property type="entry name" value="DNA Methylase, subunit A, domain 2"/>
    <property type="match status" value="1"/>
</dbReference>
<dbReference type="Pfam" id="PF00145">
    <property type="entry name" value="DNA_methylase"/>
    <property type="match status" value="1"/>
</dbReference>
<reference evidence="5 6" key="1">
    <citation type="journal article" date="2021" name="Angew. Chem. Int. Ed. Engl.">
        <title>A novel family of nonribosomal peptides modulate collective behavior in Pseudovibrio bacteria isolated from marine sponges.</title>
        <authorList>
            <person name="Ioca L.P."/>
            <person name="Dai Y."/>
            <person name="Kunakom S."/>
            <person name="Diaz-Espinosa J."/>
            <person name="Krunic A."/>
            <person name="Crnkovic C.M."/>
            <person name="Orjala J."/>
            <person name="Sanchez L.M."/>
            <person name="Ferreira A.G."/>
            <person name="Berlinck R.G.S."/>
            <person name="Eustaquio A.S."/>
        </authorList>
    </citation>
    <scope>NUCLEOTIDE SEQUENCE [LARGE SCALE GENOMIC DNA]</scope>
    <source>
        <strain evidence="5 6">Ab134</strain>
        <plasmid evidence="5 6">pAb134-03</plasmid>
    </source>
</reference>
<keyword evidence="5" id="KW-0614">Plasmid</keyword>
<sequence>MPLKSTFLSADMNVPEYSSTASMTVIRSVLGSLGYNLSERVFEGNEFGALEARKRLCVVAMTEGLELLDLDSVEPLFQKPATLNEILEPISSDSERWKDLDYLARKEARDLAAGKGFKRQLLNASAEACGTIGRGYAKCRSTEPFLKHPTNEKLSRLFTPLEHARVKGIPARLIERLSSTTAHEVLGQSVIFPVFKAVAAFLGKALLRQFGTPYEQLPLAA</sequence>
<evidence type="ECO:0000313" key="5">
    <source>
        <dbReference type="EMBL" id="QUS59053.1"/>
    </source>
</evidence>
<evidence type="ECO:0000256" key="3">
    <source>
        <dbReference type="ARBA" id="ARBA00022747"/>
    </source>
</evidence>
<keyword evidence="2" id="KW-0808">Transferase</keyword>
<accession>A0ABX8AWV8</accession>
<dbReference type="InterPro" id="IPR029063">
    <property type="entry name" value="SAM-dependent_MTases_sf"/>
</dbReference>
<evidence type="ECO:0000256" key="1">
    <source>
        <dbReference type="ARBA" id="ARBA00022603"/>
    </source>
</evidence>
<evidence type="ECO:0000313" key="6">
    <source>
        <dbReference type="Proteomes" id="UP000680706"/>
    </source>
</evidence>
<dbReference type="InterPro" id="IPR001525">
    <property type="entry name" value="C5_MeTfrase"/>
</dbReference>
<keyword evidence="3" id="KW-0680">Restriction system</keyword>
<keyword evidence="1 5" id="KW-0489">Methyltransferase</keyword>
<dbReference type="SUPFAM" id="SSF53335">
    <property type="entry name" value="S-adenosyl-L-methionine-dependent methyltransferases"/>
    <property type="match status" value="1"/>
</dbReference>
<evidence type="ECO:0000256" key="2">
    <source>
        <dbReference type="ARBA" id="ARBA00022679"/>
    </source>
</evidence>
<dbReference type="Gene3D" id="3.40.50.150">
    <property type="entry name" value="Vaccinia Virus protein VP39"/>
    <property type="match status" value="1"/>
</dbReference>
<organism evidence="5 6">
    <name type="scientific">Pseudovibrio brasiliensis</name>
    <dbReference type="NCBI Taxonomy" id="1898042"/>
    <lineage>
        <taxon>Bacteria</taxon>
        <taxon>Pseudomonadati</taxon>
        <taxon>Pseudomonadota</taxon>
        <taxon>Alphaproteobacteria</taxon>
        <taxon>Hyphomicrobiales</taxon>
        <taxon>Stappiaceae</taxon>
        <taxon>Pseudovibrio</taxon>
    </lineage>
</organism>
<keyword evidence="6" id="KW-1185">Reference proteome</keyword>
<comment type="catalytic activity">
    <reaction evidence="4">
        <text>a 2'-deoxycytidine in DNA + S-adenosyl-L-methionine = a 5-methyl-2'-deoxycytidine in DNA + S-adenosyl-L-homocysteine + H(+)</text>
        <dbReference type="Rhea" id="RHEA:13681"/>
        <dbReference type="Rhea" id="RHEA-COMP:11369"/>
        <dbReference type="Rhea" id="RHEA-COMP:11370"/>
        <dbReference type="ChEBI" id="CHEBI:15378"/>
        <dbReference type="ChEBI" id="CHEBI:57856"/>
        <dbReference type="ChEBI" id="CHEBI:59789"/>
        <dbReference type="ChEBI" id="CHEBI:85452"/>
        <dbReference type="ChEBI" id="CHEBI:85454"/>
        <dbReference type="EC" id="2.1.1.37"/>
    </reaction>
</comment>
<geneLocation type="plasmid" evidence="5 6">
    <name>pAb134-03</name>
</geneLocation>
<dbReference type="GO" id="GO:0032259">
    <property type="term" value="P:methylation"/>
    <property type="evidence" value="ECO:0007669"/>
    <property type="project" value="UniProtKB-KW"/>
</dbReference>
<evidence type="ECO:0000256" key="4">
    <source>
        <dbReference type="ARBA" id="ARBA00047422"/>
    </source>
</evidence>
<gene>
    <name evidence="5" type="ORF">KGB56_25910</name>
</gene>